<dbReference type="Proteomes" id="UP000215914">
    <property type="component" value="Unassembled WGS sequence"/>
</dbReference>
<dbReference type="PANTHER" id="PTHR34427">
    <property type="entry name" value="DUF4283 DOMAIN PROTEIN"/>
    <property type="match status" value="1"/>
</dbReference>
<dbReference type="Gramene" id="mRNA:HanXRQr2_Chr09g0417241">
    <property type="protein sequence ID" value="CDS:HanXRQr2_Chr09g0417241.1"/>
    <property type="gene ID" value="HanXRQr2_Chr09g0417241"/>
</dbReference>
<reference evidence="1" key="2">
    <citation type="submission" date="2020-06" db="EMBL/GenBank/DDBJ databases">
        <title>Helianthus annuus Genome sequencing and assembly Release 2.</title>
        <authorList>
            <person name="Gouzy J."/>
            <person name="Langlade N."/>
            <person name="Munos S."/>
        </authorList>
    </citation>
    <scope>NUCLEOTIDE SEQUENCE</scope>
    <source>
        <tissue evidence="1">Leaves</tissue>
    </source>
</reference>
<dbReference type="PANTHER" id="PTHR34427:SF5">
    <property type="entry name" value="DUF4283 DOMAIN-CONTAINING PROTEIN"/>
    <property type="match status" value="1"/>
</dbReference>
<dbReference type="EMBL" id="MNCJ02000324">
    <property type="protein sequence ID" value="KAF5793423.1"/>
    <property type="molecule type" value="Genomic_DNA"/>
</dbReference>
<evidence type="ECO:0008006" key="3">
    <source>
        <dbReference type="Google" id="ProtNLM"/>
    </source>
</evidence>
<reference evidence="1" key="1">
    <citation type="journal article" date="2017" name="Nature">
        <title>The sunflower genome provides insights into oil metabolism, flowering and Asterid evolution.</title>
        <authorList>
            <person name="Badouin H."/>
            <person name="Gouzy J."/>
            <person name="Grassa C.J."/>
            <person name="Murat F."/>
            <person name="Staton S.E."/>
            <person name="Cottret L."/>
            <person name="Lelandais-Briere C."/>
            <person name="Owens G.L."/>
            <person name="Carrere S."/>
            <person name="Mayjonade B."/>
            <person name="Legrand L."/>
            <person name="Gill N."/>
            <person name="Kane N.C."/>
            <person name="Bowers J.E."/>
            <person name="Hubner S."/>
            <person name="Bellec A."/>
            <person name="Berard A."/>
            <person name="Berges H."/>
            <person name="Blanchet N."/>
            <person name="Boniface M.C."/>
            <person name="Brunel D."/>
            <person name="Catrice O."/>
            <person name="Chaidir N."/>
            <person name="Claudel C."/>
            <person name="Donnadieu C."/>
            <person name="Faraut T."/>
            <person name="Fievet G."/>
            <person name="Helmstetter N."/>
            <person name="King M."/>
            <person name="Knapp S.J."/>
            <person name="Lai Z."/>
            <person name="Le Paslier M.C."/>
            <person name="Lippi Y."/>
            <person name="Lorenzon L."/>
            <person name="Mandel J.R."/>
            <person name="Marage G."/>
            <person name="Marchand G."/>
            <person name="Marquand E."/>
            <person name="Bret-Mestries E."/>
            <person name="Morien E."/>
            <person name="Nambeesan S."/>
            <person name="Nguyen T."/>
            <person name="Pegot-Espagnet P."/>
            <person name="Pouilly N."/>
            <person name="Raftis F."/>
            <person name="Sallet E."/>
            <person name="Schiex T."/>
            <person name="Thomas J."/>
            <person name="Vandecasteele C."/>
            <person name="Vares D."/>
            <person name="Vear F."/>
            <person name="Vautrin S."/>
            <person name="Crespi M."/>
            <person name="Mangin B."/>
            <person name="Burke J.M."/>
            <person name="Salse J."/>
            <person name="Munos S."/>
            <person name="Vincourt P."/>
            <person name="Rieseberg L.H."/>
            <person name="Langlade N.B."/>
        </authorList>
    </citation>
    <scope>NUCLEOTIDE SEQUENCE</scope>
    <source>
        <tissue evidence="1">Leaves</tissue>
    </source>
</reference>
<protein>
    <recommendedName>
        <fullName evidence="3">DUF4283 domain-containing protein</fullName>
    </recommendedName>
</protein>
<accession>A0A9K3IB30</accession>
<keyword evidence="2" id="KW-1185">Reference proteome</keyword>
<name>A0A9K3IB30_HELAN</name>
<proteinExistence type="predicted"/>
<organism evidence="1 2">
    <name type="scientific">Helianthus annuus</name>
    <name type="common">Common sunflower</name>
    <dbReference type="NCBI Taxonomy" id="4232"/>
    <lineage>
        <taxon>Eukaryota</taxon>
        <taxon>Viridiplantae</taxon>
        <taxon>Streptophyta</taxon>
        <taxon>Embryophyta</taxon>
        <taxon>Tracheophyta</taxon>
        <taxon>Spermatophyta</taxon>
        <taxon>Magnoliopsida</taxon>
        <taxon>eudicotyledons</taxon>
        <taxon>Gunneridae</taxon>
        <taxon>Pentapetalae</taxon>
        <taxon>asterids</taxon>
        <taxon>campanulids</taxon>
        <taxon>Asterales</taxon>
        <taxon>Asteraceae</taxon>
        <taxon>Asteroideae</taxon>
        <taxon>Heliantheae alliance</taxon>
        <taxon>Heliantheae</taxon>
        <taxon>Helianthus</taxon>
    </lineage>
</organism>
<comment type="caution">
    <text evidence="1">The sequence shown here is derived from an EMBL/GenBank/DDBJ whole genome shotgun (WGS) entry which is preliminary data.</text>
</comment>
<sequence>MESVGSSGNCEKVLVVPDRTVAFKEVFGVALVGKTVDLETLIDFDRLLKIAGTEYVRLQYLGGLSILISFSDEESARRFLDAKVIWGPWFSKLDPWNGQSLPLERVAWLRIHGVPLYILEPDVLDQIGEMFGKVLYVPKLLVEEQDLSMSRVGILVGESFRVREVVTLKWKNRCYRVMVEEEEEEVWVPDCLKSSVEVSSGEDSPLQSSPVIQVPVDHFEEAKGFRHLDSQEEGEGSGIAIPKGDLGKGGSFDKVAGDFVSHVPEERSSSKKLGEEPQKNILFSFQEEIETVQEKIW</sequence>
<evidence type="ECO:0000313" key="1">
    <source>
        <dbReference type="EMBL" id="KAF5793423.1"/>
    </source>
</evidence>
<dbReference type="AlphaFoldDB" id="A0A9K3IB30"/>
<gene>
    <name evidence="1" type="ORF">HanXRQr2_Chr09g0417241</name>
</gene>
<evidence type="ECO:0000313" key="2">
    <source>
        <dbReference type="Proteomes" id="UP000215914"/>
    </source>
</evidence>